<evidence type="ECO:0000313" key="15">
    <source>
        <dbReference type="Proteomes" id="UP000288758"/>
    </source>
</evidence>
<dbReference type="NCBIfam" id="TIGR01131">
    <property type="entry name" value="ATP_synt_6_or_A"/>
    <property type="match status" value="1"/>
</dbReference>
<keyword evidence="3 11" id="KW-0813">Transport</keyword>
<dbReference type="PROSITE" id="PS00449">
    <property type="entry name" value="ATPASE_A"/>
    <property type="match status" value="1"/>
</dbReference>
<name>A0A410S3F9_CORCK</name>
<dbReference type="GO" id="GO:0045259">
    <property type="term" value="C:proton-transporting ATP synthase complex"/>
    <property type="evidence" value="ECO:0007669"/>
    <property type="project" value="UniProtKB-KW"/>
</dbReference>
<comment type="function">
    <text evidence="11 12">Key component of the proton channel; it plays a direct role in the translocation of protons across the membrane.</text>
</comment>
<organism evidence="14 15">
    <name type="scientific">Corallococcus coralloides</name>
    <name type="common">Myxococcus coralloides</name>
    <dbReference type="NCBI Taxonomy" id="184914"/>
    <lineage>
        <taxon>Bacteria</taxon>
        <taxon>Pseudomonadati</taxon>
        <taxon>Myxococcota</taxon>
        <taxon>Myxococcia</taxon>
        <taxon>Myxococcales</taxon>
        <taxon>Cystobacterineae</taxon>
        <taxon>Myxococcaceae</taxon>
        <taxon>Corallococcus</taxon>
    </lineage>
</organism>
<comment type="subcellular location">
    <subcellularLocation>
        <location evidence="11 12">Cell membrane</location>
        <topology evidence="11 12">Multi-pass membrane protein</topology>
    </subcellularLocation>
    <subcellularLocation>
        <location evidence="1">Membrane</location>
        <topology evidence="1">Multi-pass membrane protein</topology>
    </subcellularLocation>
</comment>
<evidence type="ECO:0000256" key="7">
    <source>
        <dbReference type="ARBA" id="ARBA00022989"/>
    </source>
</evidence>
<dbReference type="InterPro" id="IPR045083">
    <property type="entry name" value="ATP_synth_F0_asu_bact/mt"/>
</dbReference>
<evidence type="ECO:0000256" key="1">
    <source>
        <dbReference type="ARBA" id="ARBA00004141"/>
    </source>
</evidence>
<evidence type="ECO:0000256" key="11">
    <source>
        <dbReference type="HAMAP-Rule" id="MF_01393"/>
    </source>
</evidence>
<evidence type="ECO:0000256" key="5">
    <source>
        <dbReference type="ARBA" id="ARBA00022692"/>
    </source>
</evidence>
<keyword evidence="4 11" id="KW-0138">CF(0)</keyword>
<dbReference type="PANTHER" id="PTHR11410:SF0">
    <property type="entry name" value="ATP SYNTHASE SUBUNIT A"/>
    <property type="match status" value="1"/>
</dbReference>
<keyword evidence="11" id="KW-1003">Cell membrane</keyword>
<keyword evidence="9 11" id="KW-0472">Membrane</keyword>
<evidence type="ECO:0000256" key="6">
    <source>
        <dbReference type="ARBA" id="ARBA00022781"/>
    </source>
</evidence>
<evidence type="ECO:0000256" key="2">
    <source>
        <dbReference type="ARBA" id="ARBA00006810"/>
    </source>
</evidence>
<keyword evidence="6 11" id="KW-0375">Hydrogen ion transport</keyword>
<dbReference type="PANTHER" id="PTHR11410">
    <property type="entry name" value="ATP SYNTHASE SUBUNIT A"/>
    <property type="match status" value="1"/>
</dbReference>
<keyword evidence="8 11" id="KW-0406">Ion transport</keyword>
<dbReference type="Gene3D" id="1.20.120.220">
    <property type="entry name" value="ATP synthase, F0 complex, subunit A"/>
    <property type="match status" value="1"/>
</dbReference>
<dbReference type="HAMAP" id="MF_01393">
    <property type="entry name" value="ATP_synth_a_bact"/>
    <property type="match status" value="1"/>
</dbReference>
<dbReference type="InterPro" id="IPR000568">
    <property type="entry name" value="ATP_synth_F0_asu"/>
</dbReference>
<evidence type="ECO:0000256" key="9">
    <source>
        <dbReference type="ARBA" id="ARBA00023136"/>
    </source>
</evidence>
<dbReference type="GO" id="GO:0005886">
    <property type="term" value="C:plasma membrane"/>
    <property type="evidence" value="ECO:0007669"/>
    <property type="project" value="UniProtKB-SubCell"/>
</dbReference>
<keyword evidence="13" id="KW-0732">Signal</keyword>
<feature type="transmembrane region" description="Helical" evidence="11">
    <location>
        <begin position="170"/>
        <end position="194"/>
    </location>
</feature>
<dbReference type="Pfam" id="PF00119">
    <property type="entry name" value="ATP-synt_A"/>
    <property type="match status" value="1"/>
</dbReference>
<keyword evidence="10 11" id="KW-0066">ATP synthesis</keyword>
<evidence type="ECO:0000256" key="4">
    <source>
        <dbReference type="ARBA" id="ARBA00022547"/>
    </source>
</evidence>
<feature type="signal peptide" evidence="13">
    <location>
        <begin position="1"/>
        <end position="18"/>
    </location>
</feature>
<keyword evidence="7 11" id="KW-1133">Transmembrane helix</keyword>
<evidence type="ECO:0000256" key="13">
    <source>
        <dbReference type="SAM" id="SignalP"/>
    </source>
</evidence>
<feature type="chain" id="PRO_5019038023" description="ATP synthase subunit a" evidence="13">
    <location>
        <begin position="19"/>
        <end position="351"/>
    </location>
</feature>
<dbReference type="Proteomes" id="UP000288758">
    <property type="component" value="Chromosome"/>
</dbReference>
<dbReference type="InterPro" id="IPR023011">
    <property type="entry name" value="ATP_synth_F0_asu_AS"/>
</dbReference>
<dbReference type="PRINTS" id="PR00123">
    <property type="entry name" value="ATPASEA"/>
</dbReference>
<evidence type="ECO:0000256" key="8">
    <source>
        <dbReference type="ARBA" id="ARBA00023065"/>
    </source>
</evidence>
<evidence type="ECO:0000256" key="3">
    <source>
        <dbReference type="ARBA" id="ARBA00022448"/>
    </source>
</evidence>
<proteinExistence type="inferred from homology"/>
<feature type="transmembrane region" description="Helical" evidence="11">
    <location>
        <begin position="262"/>
        <end position="283"/>
    </location>
</feature>
<evidence type="ECO:0000256" key="12">
    <source>
        <dbReference type="RuleBase" id="RU000483"/>
    </source>
</evidence>
<dbReference type="RefSeq" id="WP_128799842.1">
    <property type="nucleotide sequence ID" value="NZ_CP034669.1"/>
</dbReference>
<dbReference type="SUPFAM" id="SSF81336">
    <property type="entry name" value="F1F0 ATP synthase subunit A"/>
    <property type="match status" value="1"/>
</dbReference>
<gene>
    <name evidence="11 14" type="primary">atpB</name>
    <name evidence="14" type="ORF">EJ065_7222</name>
</gene>
<feature type="transmembrane region" description="Helical" evidence="11">
    <location>
        <begin position="112"/>
        <end position="129"/>
    </location>
</feature>
<sequence length="351" mass="38311">MRKAMVLFACLFAGAVWASDPAGEHGYANEDKDAEGEDVAGYILHHVSDSNEYEFEIPLSHNHIPIHLPRILIPLKDGACTPVADPHGGGHGEVYPGLGQGCLDLSITKHTVMMWLAAVLLIVSLLIWSNRDKTKLVPRGAGANLFEMLVLFVRDELAIKNIGKEEGPRYVPYLLTAFFFILFMNLLGLFPWMATATGNIAVTCGLALCTFFVTQAAGIRAAGIGGYLKHLTGGVAPWLWPIMIPVEFLGLFTKPFALTIRLFANMLAGHIVIFFLLGLIFMLRNPAVALVSVPFAFGIYLLELFVAFVQAYVFTMLSALFIGMSVAMGHHHDEHHEAGASHDHGKAHHVG</sequence>
<keyword evidence="5 11" id="KW-0812">Transmembrane</keyword>
<feature type="transmembrane region" description="Helical" evidence="11">
    <location>
        <begin position="200"/>
        <end position="219"/>
    </location>
</feature>
<reference evidence="14 15" key="1">
    <citation type="submission" date="2018-12" db="EMBL/GenBank/DDBJ databases">
        <title>Complete Genome Sequence of the Corallopyronin A producing Myxobacterium Corallococcus coralloides B035.</title>
        <authorList>
            <person name="Bouhired S.M."/>
            <person name="Rupp O."/>
            <person name="Blom J."/>
            <person name="Schaeberle T.F."/>
            <person name="Kehraus S."/>
            <person name="Schiefer A."/>
            <person name="Pfarr K."/>
            <person name="Goesmann A."/>
            <person name="Hoerauf A."/>
            <person name="Koenig G.M."/>
        </authorList>
    </citation>
    <scope>NUCLEOTIDE SEQUENCE [LARGE SCALE GENOMIC DNA]</scope>
    <source>
        <strain evidence="14 15">B035</strain>
    </source>
</reference>
<dbReference type="InterPro" id="IPR035908">
    <property type="entry name" value="F0_ATP_A_sf"/>
</dbReference>
<comment type="similarity">
    <text evidence="2 11 12">Belongs to the ATPase A chain family.</text>
</comment>
<evidence type="ECO:0000313" key="14">
    <source>
        <dbReference type="EMBL" id="QAT88747.1"/>
    </source>
</evidence>
<evidence type="ECO:0000256" key="10">
    <source>
        <dbReference type="ARBA" id="ARBA00023310"/>
    </source>
</evidence>
<protein>
    <recommendedName>
        <fullName evidence="11 12">ATP synthase subunit a</fullName>
    </recommendedName>
    <alternativeName>
        <fullName evidence="11">ATP synthase F0 sector subunit a</fullName>
    </alternativeName>
    <alternativeName>
        <fullName evidence="11">F-ATPase subunit 6</fullName>
    </alternativeName>
</protein>
<dbReference type="CDD" id="cd00310">
    <property type="entry name" value="ATP-synt_Fo_a_6"/>
    <property type="match status" value="1"/>
</dbReference>
<accession>A0A410S3F9</accession>
<dbReference type="GO" id="GO:0046933">
    <property type="term" value="F:proton-transporting ATP synthase activity, rotational mechanism"/>
    <property type="evidence" value="ECO:0007669"/>
    <property type="project" value="UniProtKB-UniRule"/>
</dbReference>
<dbReference type="AlphaFoldDB" id="A0A410S3F9"/>
<feature type="transmembrane region" description="Helical" evidence="11">
    <location>
        <begin position="295"/>
        <end position="322"/>
    </location>
</feature>
<dbReference type="EMBL" id="CP034669">
    <property type="protein sequence ID" value="QAT88747.1"/>
    <property type="molecule type" value="Genomic_DNA"/>
</dbReference>